<comment type="caution">
    <text evidence="9">The sequence shown here is derived from an EMBL/GenBank/DDBJ whole genome shotgun (WGS) entry which is preliminary data.</text>
</comment>
<proteinExistence type="inferred from homology"/>
<dbReference type="PANTHER" id="PTHR16950">
    <property type="entry name" value="ZINC TRANSPORTER SLC39A7 HISTIDINE-RICH MEMBRANE PROTEIN KE4"/>
    <property type="match status" value="1"/>
</dbReference>
<comment type="similarity">
    <text evidence="5">Belongs to the ZIP transporter (TC 2.A.5) family. KE4/Catsup subfamily.</text>
</comment>
<feature type="transmembrane region" description="Helical" evidence="7">
    <location>
        <begin position="275"/>
        <end position="296"/>
    </location>
</feature>
<feature type="transmembrane region" description="Helical" evidence="7">
    <location>
        <begin position="111"/>
        <end position="132"/>
    </location>
</feature>
<dbReference type="Pfam" id="PF02535">
    <property type="entry name" value="Zip"/>
    <property type="match status" value="2"/>
</dbReference>
<feature type="transmembrane region" description="Helical" evidence="7">
    <location>
        <begin position="182"/>
        <end position="202"/>
    </location>
</feature>
<feature type="signal peptide" evidence="8">
    <location>
        <begin position="1"/>
        <end position="20"/>
    </location>
</feature>
<evidence type="ECO:0000256" key="3">
    <source>
        <dbReference type="ARBA" id="ARBA00022989"/>
    </source>
</evidence>
<evidence type="ECO:0000256" key="6">
    <source>
        <dbReference type="SAM" id="Coils"/>
    </source>
</evidence>
<evidence type="ECO:0000256" key="7">
    <source>
        <dbReference type="SAM" id="Phobius"/>
    </source>
</evidence>
<name>A0AA36FRR8_9BILA</name>
<reference evidence="9" key="1">
    <citation type="submission" date="2023-06" db="EMBL/GenBank/DDBJ databases">
        <authorList>
            <person name="Delattre M."/>
        </authorList>
    </citation>
    <scope>NUCLEOTIDE SEQUENCE</scope>
    <source>
        <strain evidence="9">AF72</strain>
    </source>
</reference>
<dbReference type="GO" id="GO:0016020">
    <property type="term" value="C:membrane"/>
    <property type="evidence" value="ECO:0007669"/>
    <property type="project" value="UniProtKB-SubCell"/>
</dbReference>
<gene>
    <name evidence="9" type="ORF">MSPICULIGERA_LOCUS3221</name>
</gene>
<evidence type="ECO:0000256" key="1">
    <source>
        <dbReference type="ARBA" id="ARBA00004141"/>
    </source>
</evidence>
<keyword evidence="10" id="KW-1185">Reference proteome</keyword>
<feature type="coiled-coil region" evidence="6">
    <location>
        <begin position="70"/>
        <end position="97"/>
    </location>
</feature>
<keyword evidence="4 7" id="KW-0472">Membrane</keyword>
<feature type="transmembrane region" description="Helical" evidence="7">
    <location>
        <begin position="308"/>
        <end position="326"/>
    </location>
</feature>
<evidence type="ECO:0000256" key="2">
    <source>
        <dbReference type="ARBA" id="ARBA00022692"/>
    </source>
</evidence>
<keyword evidence="3 7" id="KW-1133">Transmembrane helix</keyword>
<feature type="transmembrane region" description="Helical" evidence="7">
    <location>
        <begin position="152"/>
        <end position="170"/>
    </location>
</feature>
<evidence type="ECO:0000256" key="4">
    <source>
        <dbReference type="ARBA" id="ARBA00023136"/>
    </source>
</evidence>
<dbReference type="GO" id="GO:0006882">
    <property type="term" value="P:intracellular zinc ion homeostasis"/>
    <property type="evidence" value="ECO:0007669"/>
    <property type="project" value="TreeGrafter"/>
</dbReference>
<protein>
    <recommendedName>
        <fullName evidence="11">Zinc transporter ZIP13</fullName>
    </recommendedName>
</protein>
<dbReference type="EMBL" id="CATQJA010000888">
    <property type="protein sequence ID" value="CAJ0564547.1"/>
    <property type="molecule type" value="Genomic_DNA"/>
</dbReference>
<dbReference type="AlphaFoldDB" id="A0AA36FRR8"/>
<dbReference type="InterPro" id="IPR003689">
    <property type="entry name" value="ZIP"/>
</dbReference>
<keyword evidence="8" id="KW-0732">Signal</keyword>
<evidence type="ECO:0000256" key="5">
    <source>
        <dbReference type="ARBA" id="ARBA00038485"/>
    </source>
</evidence>
<dbReference type="Proteomes" id="UP001177023">
    <property type="component" value="Unassembled WGS sequence"/>
</dbReference>
<sequence>MGGPVRVLVASGLLLATVSAQLQGLANHHHPAAGPDFLGVGLGSLLDDHQFLTAPDGRKEGLIDPSPSLIEPLRQQAKRREEQLRLEQEEISRVLSEAAAQSRSHGISLSAWVGSIVGCLLVVACGIVPAFLLPANSGEFLQSEDGRKKLNLLLSFAVGSLLGDVFLHLLPETWSTHQVDRASVGLWVLAGLLVCFFVEKLCAHTEESQHRMCAWMNLAANIVDNFTHGLAVGGSFLVSPTCGLVTTAAILLHEIPHEVSDFAILLRADFDRWSAVKAQAITAVAGVAGSISALWLHSDASLGGSAAWVLPFTAGGFINIALAQILPELMNETCPKQTLKQLALISAGISTMYLFNGLHV</sequence>
<keyword evidence="2 7" id="KW-0812">Transmembrane</keyword>
<evidence type="ECO:0008006" key="11">
    <source>
        <dbReference type="Google" id="ProtNLM"/>
    </source>
</evidence>
<keyword evidence="6" id="KW-0175">Coiled coil</keyword>
<accession>A0AA36FRR8</accession>
<feature type="transmembrane region" description="Helical" evidence="7">
    <location>
        <begin position="338"/>
        <end position="355"/>
    </location>
</feature>
<feature type="chain" id="PRO_5041256162" description="Zinc transporter ZIP13" evidence="8">
    <location>
        <begin position="21"/>
        <end position="360"/>
    </location>
</feature>
<dbReference type="PANTHER" id="PTHR16950:SF16">
    <property type="entry name" value="ZINC TRANSPORTER ZIP13"/>
    <property type="match status" value="1"/>
</dbReference>
<comment type="subcellular location">
    <subcellularLocation>
        <location evidence="1">Membrane</location>
        <topology evidence="1">Multi-pass membrane protein</topology>
    </subcellularLocation>
</comment>
<evidence type="ECO:0000256" key="8">
    <source>
        <dbReference type="SAM" id="SignalP"/>
    </source>
</evidence>
<dbReference type="GO" id="GO:0005385">
    <property type="term" value="F:zinc ion transmembrane transporter activity"/>
    <property type="evidence" value="ECO:0007669"/>
    <property type="project" value="TreeGrafter"/>
</dbReference>
<feature type="non-terminal residue" evidence="9">
    <location>
        <position position="360"/>
    </location>
</feature>
<evidence type="ECO:0000313" key="9">
    <source>
        <dbReference type="EMBL" id="CAJ0564547.1"/>
    </source>
</evidence>
<organism evidence="9 10">
    <name type="scientific">Mesorhabditis spiculigera</name>
    <dbReference type="NCBI Taxonomy" id="96644"/>
    <lineage>
        <taxon>Eukaryota</taxon>
        <taxon>Metazoa</taxon>
        <taxon>Ecdysozoa</taxon>
        <taxon>Nematoda</taxon>
        <taxon>Chromadorea</taxon>
        <taxon>Rhabditida</taxon>
        <taxon>Rhabditina</taxon>
        <taxon>Rhabditomorpha</taxon>
        <taxon>Rhabditoidea</taxon>
        <taxon>Rhabditidae</taxon>
        <taxon>Mesorhabditinae</taxon>
        <taxon>Mesorhabditis</taxon>
    </lineage>
</organism>
<evidence type="ECO:0000313" key="10">
    <source>
        <dbReference type="Proteomes" id="UP001177023"/>
    </source>
</evidence>